<dbReference type="GO" id="GO:0051536">
    <property type="term" value="F:iron-sulfur cluster binding"/>
    <property type="evidence" value="ECO:0007669"/>
    <property type="project" value="UniProtKB-KW"/>
</dbReference>
<feature type="domain" description="Radical SAM core" evidence="6">
    <location>
        <begin position="60"/>
        <end position="192"/>
    </location>
</feature>
<evidence type="ECO:0000256" key="4">
    <source>
        <dbReference type="ARBA" id="ARBA00023014"/>
    </source>
</evidence>
<keyword evidence="3 5" id="KW-0408">Iron</keyword>
<feature type="binding site" evidence="5">
    <location>
        <position position="72"/>
    </location>
    <ligand>
        <name>[4Fe-4S] cluster</name>
        <dbReference type="ChEBI" id="CHEBI:49883"/>
        <note>4Fe-4S-S-AdoMet</note>
    </ligand>
</feature>
<feature type="binding site" evidence="5">
    <location>
        <position position="69"/>
    </location>
    <ligand>
        <name>[4Fe-4S] cluster</name>
        <dbReference type="ChEBI" id="CHEBI:49883"/>
        <note>4Fe-4S-S-AdoMet</note>
    </ligand>
</feature>
<dbReference type="Gene3D" id="3.20.20.70">
    <property type="entry name" value="Aldolase class I"/>
    <property type="match status" value="1"/>
</dbReference>
<evidence type="ECO:0000256" key="5">
    <source>
        <dbReference type="PIRSR" id="PIRSR004869-50"/>
    </source>
</evidence>
<dbReference type="SFLD" id="SFLDS00029">
    <property type="entry name" value="Radical_SAM"/>
    <property type="match status" value="1"/>
</dbReference>
<dbReference type="Pfam" id="PF04055">
    <property type="entry name" value="Radical_SAM"/>
    <property type="match status" value="1"/>
</dbReference>
<evidence type="ECO:0000313" key="7">
    <source>
        <dbReference type="EMBL" id="MBO8434524.1"/>
    </source>
</evidence>
<keyword evidence="1 5" id="KW-0949">S-adenosyl-L-methionine</keyword>
<organism evidence="7 8">
    <name type="scientific">Candidatus Fimicola merdigallinarum</name>
    <dbReference type="NCBI Taxonomy" id="2840819"/>
    <lineage>
        <taxon>Bacteria</taxon>
        <taxon>Bacillati</taxon>
        <taxon>Bacillota</taxon>
        <taxon>Clostridia</taxon>
        <taxon>Lachnospirales</taxon>
        <taxon>Lachnospiraceae</taxon>
        <taxon>Lachnospiraceae incertae sedis</taxon>
        <taxon>Candidatus Fimicola</taxon>
    </lineage>
</organism>
<keyword evidence="4 5" id="KW-0411">Iron-sulfur</keyword>
<dbReference type="InterPro" id="IPR007197">
    <property type="entry name" value="rSAM"/>
</dbReference>
<dbReference type="InterPro" id="IPR058240">
    <property type="entry name" value="rSAM_sf"/>
</dbReference>
<dbReference type="PIRSF" id="PIRSF004869">
    <property type="entry name" value="PflX_prd"/>
    <property type="match status" value="1"/>
</dbReference>
<dbReference type="AlphaFoldDB" id="A0A9D9H3D3"/>
<dbReference type="PANTHER" id="PTHR43075">
    <property type="entry name" value="FORMATE LYASE ACTIVATING ENZYME, PUTATIVE (AFU_ORTHOLOGUE AFUA_2G15630)-RELATED"/>
    <property type="match status" value="1"/>
</dbReference>
<protein>
    <submittedName>
        <fullName evidence="7">Radical SAM protein</fullName>
    </submittedName>
</protein>
<dbReference type="SUPFAM" id="SSF102114">
    <property type="entry name" value="Radical SAM enzymes"/>
    <property type="match status" value="1"/>
</dbReference>
<reference evidence="7" key="1">
    <citation type="submission" date="2020-10" db="EMBL/GenBank/DDBJ databases">
        <authorList>
            <person name="Gilroy R."/>
        </authorList>
    </citation>
    <scope>NUCLEOTIDE SEQUENCE</scope>
    <source>
        <strain evidence="7">F6-4510</strain>
    </source>
</reference>
<reference evidence="7" key="2">
    <citation type="journal article" date="2021" name="PeerJ">
        <title>Extensive microbial diversity within the chicken gut microbiome revealed by metagenomics and culture.</title>
        <authorList>
            <person name="Gilroy R."/>
            <person name="Ravi A."/>
            <person name="Getino M."/>
            <person name="Pursley I."/>
            <person name="Horton D.L."/>
            <person name="Alikhan N.F."/>
            <person name="Baker D."/>
            <person name="Gharbi K."/>
            <person name="Hall N."/>
            <person name="Watson M."/>
            <person name="Adriaenssens E.M."/>
            <person name="Foster-Nyarko E."/>
            <person name="Jarju S."/>
            <person name="Secka A."/>
            <person name="Antonio M."/>
            <person name="Oren A."/>
            <person name="Chaudhuri R.R."/>
            <person name="La Ragione R."/>
            <person name="Hildebrand F."/>
            <person name="Pallen M.J."/>
        </authorList>
    </citation>
    <scope>NUCLEOTIDE SEQUENCE</scope>
    <source>
        <strain evidence="7">F6-4510</strain>
    </source>
</reference>
<name>A0A9D9H3D3_9FIRM</name>
<gene>
    <name evidence="7" type="ORF">IAC55_04285</name>
</gene>
<dbReference type="InterPro" id="IPR016431">
    <property type="entry name" value="Pyrv-formate_lyase-activ_prd"/>
</dbReference>
<dbReference type="CDD" id="cd01335">
    <property type="entry name" value="Radical_SAM"/>
    <property type="match status" value="1"/>
</dbReference>
<dbReference type="Proteomes" id="UP000823611">
    <property type="component" value="Unassembled WGS sequence"/>
</dbReference>
<evidence type="ECO:0000259" key="6">
    <source>
        <dbReference type="Pfam" id="PF04055"/>
    </source>
</evidence>
<dbReference type="SFLD" id="SFLDG01099">
    <property type="entry name" value="Uncharacterised_Radical_SAM_Su"/>
    <property type="match status" value="1"/>
</dbReference>
<evidence type="ECO:0000256" key="3">
    <source>
        <dbReference type="ARBA" id="ARBA00023004"/>
    </source>
</evidence>
<evidence type="ECO:0000256" key="2">
    <source>
        <dbReference type="ARBA" id="ARBA00022723"/>
    </source>
</evidence>
<dbReference type="GO" id="GO:0046872">
    <property type="term" value="F:metal ion binding"/>
    <property type="evidence" value="ECO:0007669"/>
    <property type="project" value="UniProtKB-KW"/>
</dbReference>
<dbReference type="InterPro" id="IPR013785">
    <property type="entry name" value="Aldolase_TIM"/>
</dbReference>
<feature type="binding site" evidence="5">
    <location>
        <position position="65"/>
    </location>
    <ligand>
        <name>[4Fe-4S] cluster</name>
        <dbReference type="ChEBI" id="CHEBI:49883"/>
        <note>4Fe-4S-S-AdoMet</note>
    </ligand>
</feature>
<evidence type="ECO:0000256" key="1">
    <source>
        <dbReference type="ARBA" id="ARBA00022691"/>
    </source>
</evidence>
<accession>A0A9D9H3D3</accession>
<dbReference type="InterPro" id="IPR040085">
    <property type="entry name" value="MJ0674-like"/>
</dbReference>
<dbReference type="PANTHER" id="PTHR43075:SF1">
    <property type="entry name" value="FORMATE LYASE ACTIVATING ENZYME, PUTATIVE (AFU_ORTHOLOGUE AFUA_2G15630)-RELATED"/>
    <property type="match status" value="1"/>
</dbReference>
<proteinExistence type="predicted"/>
<sequence length="302" mass="34678">MKNWYDYLKECGICPRNCGVDRTNGKLGYCKSGIKIKTALASIHKWEEPVISGTRGSGTIFFSGCNLRCVFCQNYNISNENFGKEISIERLAEIFIEQQNRNVHNINLVSPTHFLPQVREALIIAKNNGLKIPVIYNSSGYESVKIIKTLDGLIDIYLPDLKYYSSQLSSEFSLAKDYFERATEAILEMRKQQPKDIFDKDNIMQKGLIVRHLVLPNCKSDSFKVLDWIKENLGEDTFISILRQYTPMYKAKEIKTLNRKITTFEYDKVIEHFLNIGMKNGFSQDKLSATSEYTPIFDLSGI</sequence>
<evidence type="ECO:0000313" key="8">
    <source>
        <dbReference type="Proteomes" id="UP000823611"/>
    </source>
</evidence>
<comment type="caution">
    <text evidence="7">The sequence shown here is derived from an EMBL/GenBank/DDBJ whole genome shotgun (WGS) entry which is preliminary data.</text>
</comment>
<comment type="cofactor">
    <cofactor evidence="5">
        <name>[4Fe-4S] cluster</name>
        <dbReference type="ChEBI" id="CHEBI:49883"/>
    </cofactor>
    <text evidence="5">Binds 1 [4Fe-4S] cluster. The cluster is coordinated with 3 cysteines and an exchangeable S-adenosyl-L-methionine.</text>
</comment>
<dbReference type="GO" id="GO:0003824">
    <property type="term" value="F:catalytic activity"/>
    <property type="evidence" value="ECO:0007669"/>
    <property type="project" value="InterPro"/>
</dbReference>
<dbReference type="EMBL" id="JADIMX010000080">
    <property type="protein sequence ID" value="MBO8434524.1"/>
    <property type="molecule type" value="Genomic_DNA"/>
</dbReference>
<keyword evidence="2 5" id="KW-0479">Metal-binding</keyword>